<protein>
    <submittedName>
        <fullName evidence="1">Uncharacterized protein</fullName>
    </submittedName>
</protein>
<gene>
    <name evidence="1" type="ORF">TSPGSL018_23167</name>
</gene>
<feature type="non-terminal residue" evidence="1">
    <location>
        <position position="1"/>
    </location>
</feature>
<dbReference type="EMBL" id="GBEZ01010245">
    <property type="protein sequence ID" value="JAC75409.1"/>
    <property type="molecule type" value="Transcribed_RNA"/>
</dbReference>
<reference evidence="1" key="1">
    <citation type="submission" date="2014-05" db="EMBL/GenBank/DDBJ databases">
        <title>The transcriptome of the halophilic microalga Tetraselmis sp. GSL018 isolated from the Great Salt Lake, Utah.</title>
        <authorList>
            <person name="Jinkerson R.E."/>
            <person name="D'Adamo S."/>
            <person name="Posewitz M.C."/>
        </authorList>
    </citation>
    <scope>NUCLEOTIDE SEQUENCE</scope>
    <source>
        <strain evidence="1">GSL018</strain>
    </source>
</reference>
<dbReference type="AlphaFoldDB" id="A0A061RXB3"/>
<sequence>RPPAQAAALARCRAVPRRCDLRAERPPRLPGLVHVPHADLIAGRRAVRAPVPVVGHNCHDPVIDLGPFHELSRIGRHEGIVALQVAPCVAVGGEGPGDEHGGLVGQEARIEVPEVEPPGLVDVLRVREEVVGVHRDPRRRAREDGPADVP</sequence>
<evidence type="ECO:0000313" key="1">
    <source>
        <dbReference type="EMBL" id="JAC75409.1"/>
    </source>
</evidence>
<name>A0A061RXB3_9CHLO</name>
<accession>A0A061RXB3</accession>
<organism evidence="1">
    <name type="scientific">Tetraselmis sp. GSL018</name>
    <dbReference type="NCBI Taxonomy" id="582737"/>
    <lineage>
        <taxon>Eukaryota</taxon>
        <taxon>Viridiplantae</taxon>
        <taxon>Chlorophyta</taxon>
        <taxon>core chlorophytes</taxon>
        <taxon>Chlorodendrophyceae</taxon>
        <taxon>Chlorodendrales</taxon>
        <taxon>Chlorodendraceae</taxon>
        <taxon>Tetraselmis</taxon>
    </lineage>
</organism>
<proteinExistence type="predicted"/>